<gene>
    <name evidence="2" type="ORF">J2S04_002331</name>
</gene>
<dbReference type="SMART" id="SM00530">
    <property type="entry name" value="HTH_XRE"/>
    <property type="match status" value="1"/>
</dbReference>
<keyword evidence="2" id="KW-0238">DNA-binding</keyword>
<dbReference type="InterPro" id="IPR010982">
    <property type="entry name" value="Lambda_DNA-bd_dom_sf"/>
</dbReference>
<dbReference type="Pfam" id="PF01381">
    <property type="entry name" value="HTH_3"/>
    <property type="match status" value="1"/>
</dbReference>
<dbReference type="RefSeq" id="WP_203115842.1">
    <property type="nucleotide sequence ID" value="NZ_JAURUO010000013.1"/>
</dbReference>
<dbReference type="CDD" id="cd00093">
    <property type="entry name" value="HTH_XRE"/>
    <property type="match status" value="1"/>
</dbReference>
<dbReference type="GO" id="GO:0003677">
    <property type="term" value="F:DNA binding"/>
    <property type="evidence" value="ECO:0007669"/>
    <property type="project" value="UniProtKB-KW"/>
</dbReference>
<dbReference type="InterPro" id="IPR001387">
    <property type="entry name" value="Cro/C1-type_HTH"/>
</dbReference>
<evidence type="ECO:0000313" key="2">
    <source>
        <dbReference type="EMBL" id="MDP9729358.1"/>
    </source>
</evidence>
<evidence type="ECO:0000313" key="3">
    <source>
        <dbReference type="Proteomes" id="UP001229209"/>
    </source>
</evidence>
<dbReference type="Gene3D" id="1.10.260.40">
    <property type="entry name" value="lambda repressor-like DNA-binding domains"/>
    <property type="match status" value="1"/>
</dbReference>
<reference evidence="2 3" key="1">
    <citation type="submission" date="2023-07" db="EMBL/GenBank/DDBJ databases">
        <title>Genomic Encyclopedia of Type Strains, Phase IV (KMG-IV): sequencing the most valuable type-strain genomes for metagenomic binning, comparative biology and taxonomic classification.</title>
        <authorList>
            <person name="Goeker M."/>
        </authorList>
    </citation>
    <scope>NUCLEOTIDE SEQUENCE [LARGE SCALE GENOMIC DNA]</scope>
    <source>
        <strain evidence="2 3">DSM 25924</strain>
    </source>
</reference>
<evidence type="ECO:0000259" key="1">
    <source>
        <dbReference type="PROSITE" id="PS50943"/>
    </source>
</evidence>
<protein>
    <submittedName>
        <fullName evidence="2">DNA-binding XRE family transcriptional regulator</fullName>
    </submittedName>
</protein>
<dbReference type="SUPFAM" id="SSF47413">
    <property type="entry name" value="lambda repressor-like DNA-binding domains"/>
    <property type="match status" value="1"/>
</dbReference>
<proteinExistence type="predicted"/>
<name>A0ABT9LYK5_9BACL</name>
<dbReference type="EMBL" id="JAURUO010000013">
    <property type="protein sequence ID" value="MDP9729358.1"/>
    <property type="molecule type" value="Genomic_DNA"/>
</dbReference>
<accession>A0ABT9LYK5</accession>
<comment type="caution">
    <text evidence="2">The sequence shown here is derived from an EMBL/GenBank/DDBJ whole genome shotgun (WGS) entry which is preliminary data.</text>
</comment>
<sequence length="67" mass="7435">METRLKKLLKERGLKQGWVAEQTGISLGAMSAIVNGKSDPTLRSARAIARVLGVSIEELWPEEDERN</sequence>
<organism evidence="2 3">
    <name type="scientific">Alicyclobacillus tolerans</name>
    <dbReference type="NCBI Taxonomy" id="90970"/>
    <lineage>
        <taxon>Bacteria</taxon>
        <taxon>Bacillati</taxon>
        <taxon>Bacillota</taxon>
        <taxon>Bacilli</taxon>
        <taxon>Bacillales</taxon>
        <taxon>Alicyclobacillaceae</taxon>
        <taxon>Alicyclobacillus</taxon>
    </lineage>
</organism>
<dbReference type="Proteomes" id="UP001229209">
    <property type="component" value="Unassembled WGS sequence"/>
</dbReference>
<feature type="domain" description="HTH cro/C1-type" evidence="1">
    <location>
        <begin position="5"/>
        <end position="59"/>
    </location>
</feature>
<dbReference type="PROSITE" id="PS50943">
    <property type="entry name" value="HTH_CROC1"/>
    <property type="match status" value="1"/>
</dbReference>
<keyword evidence="3" id="KW-1185">Reference proteome</keyword>